<feature type="chain" id="PRO_5001704057" evidence="1">
    <location>
        <begin position="23"/>
        <end position="121"/>
    </location>
</feature>
<sequence>MRPPRIIVRGLYLDSCLLLVISLTRFNLDRLCINTAESMCSKDYKPLFDHDLFDDSIPEPSIRRASVLRYLSWATHLAVVVSLIALYSGGYRLTKPVSKSEQVPDDVSYRRLYCKYDCLSC</sequence>
<name>A0A074Y5N6_AURSE</name>
<accession>A0A074Y5N6</accession>
<dbReference type="Proteomes" id="UP000030641">
    <property type="component" value="Unassembled WGS sequence"/>
</dbReference>
<organism evidence="2 3">
    <name type="scientific">Aureobasidium subglaciale (strain EXF-2481)</name>
    <name type="common">Aureobasidium pullulans var. subglaciale</name>
    <dbReference type="NCBI Taxonomy" id="1043005"/>
    <lineage>
        <taxon>Eukaryota</taxon>
        <taxon>Fungi</taxon>
        <taxon>Dikarya</taxon>
        <taxon>Ascomycota</taxon>
        <taxon>Pezizomycotina</taxon>
        <taxon>Dothideomycetes</taxon>
        <taxon>Dothideomycetidae</taxon>
        <taxon>Dothideales</taxon>
        <taxon>Saccotheciaceae</taxon>
        <taxon>Aureobasidium</taxon>
    </lineage>
</organism>
<keyword evidence="3" id="KW-1185">Reference proteome</keyword>
<keyword evidence="1" id="KW-0732">Signal</keyword>
<dbReference type="AlphaFoldDB" id="A0A074Y5N6"/>
<dbReference type="HOGENOM" id="CLU_2037594_0_0_1"/>
<dbReference type="GeneID" id="25367090"/>
<evidence type="ECO:0000256" key="1">
    <source>
        <dbReference type="SAM" id="SignalP"/>
    </source>
</evidence>
<evidence type="ECO:0000313" key="3">
    <source>
        <dbReference type="Proteomes" id="UP000030641"/>
    </source>
</evidence>
<protein>
    <submittedName>
        <fullName evidence="2">Uncharacterized protein</fullName>
    </submittedName>
</protein>
<evidence type="ECO:0000313" key="2">
    <source>
        <dbReference type="EMBL" id="KEQ93035.1"/>
    </source>
</evidence>
<dbReference type="RefSeq" id="XP_013341570.1">
    <property type="nucleotide sequence ID" value="XM_013486116.1"/>
</dbReference>
<reference evidence="2 3" key="1">
    <citation type="journal article" date="2014" name="BMC Genomics">
        <title>Genome sequencing of four Aureobasidium pullulans varieties: biotechnological potential, stress tolerance, and description of new species.</title>
        <authorList>
            <person name="Gostin Ar C."/>
            <person name="Ohm R.A."/>
            <person name="Kogej T."/>
            <person name="Sonjak S."/>
            <person name="Turk M."/>
            <person name="Zajc J."/>
            <person name="Zalar P."/>
            <person name="Grube M."/>
            <person name="Sun H."/>
            <person name="Han J."/>
            <person name="Sharma A."/>
            <person name="Chiniquy J."/>
            <person name="Ngan C.Y."/>
            <person name="Lipzen A."/>
            <person name="Barry K."/>
            <person name="Grigoriev I.V."/>
            <person name="Gunde-Cimerman N."/>
        </authorList>
    </citation>
    <scope>NUCLEOTIDE SEQUENCE [LARGE SCALE GENOMIC DNA]</scope>
    <source>
        <strain evidence="2 3">EXF-2481</strain>
    </source>
</reference>
<dbReference type="EMBL" id="KL584767">
    <property type="protein sequence ID" value="KEQ93035.1"/>
    <property type="molecule type" value="Genomic_DNA"/>
</dbReference>
<feature type="signal peptide" evidence="1">
    <location>
        <begin position="1"/>
        <end position="22"/>
    </location>
</feature>
<gene>
    <name evidence="2" type="ORF">AUEXF2481DRAFT_42237</name>
</gene>
<dbReference type="InParanoid" id="A0A074Y5N6"/>
<proteinExistence type="predicted"/>